<evidence type="ECO:0000313" key="2">
    <source>
        <dbReference type="EMBL" id="JAB60929.1"/>
    </source>
</evidence>
<dbReference type="Pfam" id="PF03732">
    <property type="entry name" value="Retrotrans_gag"/>
    <property type="match status" value="1"/>
</dbReference>
<accession>V5GA98</accession>
<proteinExistence type="predicted"/>
<organism evidence="2">
    <name type="scientific">Anoplophora glabripennis</name>
    <name type="common">Asian longhorn beetle</name>
    <name type="synonym">Anoplophora nobilis</name>
    <dbReference type="NCBI Taxonomy" id="217634"/>
    <lineage>
        <taxon>Eukaryota</taxon>
        <taxon>Metazoa</taxon>
        <taxon>Ecdysozoa</taxon>
        <taxon>Arthropoda</taxon>
        <taxon>Hexapoda</taxon>
        <taxon>Insecta</taxon>
        <taxon>Pterygota</taxon>
        <taxon>Neoptera</taxon>
        <taxon>Endopterygota</taxon>
        <taxon>Coleoptera</taxon>
        <taxon>Polyphaga</taxon>
        <taxon>Cucujiformia</taxon>
        <taxon>Chrysomeloidea</taxon>
        <taxon>Cerambycidae</taxon>
        <taxon>Lamiinae</taxon>
        <taxon>Lamiini</taxon>
        <taxon>Anoplophora</taxon>
    </lineage>
</organism>
<dbReference type="EMBL" id="GALX01007537">
    <property type="protein sequence ID" value="JAB60929.1"/>
    <property type="molecule type" value="Transcribed_RNA"/>
</dbReference>
<feature type="domain" description="Retrotransposon gag" evidence="1">
    <location>
        <begin position="60"/>
        <end position="136"/>
    </location>
</feature>
<dbReference type="InterPro" id="IPR005162">
    <property type="entry name" value="Retrotrans_gag_dom"/>
</dbReference>
<name>V5GA98_ANOGL</name>
<feature type="non-terminal residue" evidence="2">
    <location>
        <position position="1"/>
    </location>
</feature>
<evidence type="ECO:0000259" key="1">
    <source>
        <dbReference type="Pfam" id="PF03732"/>
    </source>
</evidence>
<protein>
    <recommendedName>
        <fullName evidence="1">Retrotransposon gag domain-containing protein</fullName>
    </recommendedName>
</protein>
<feature type="non-terminal residue" evidence="2">
    <location>
        <position position="140"/>
    </location>
</feature>
<sequence>RPSTSGSIKSVPPNKWNLKFSGNLREMSLSAFLERVEELRMARCVSKEILLDSGIDLFSGKALSFYQDIRKQVHSWEELVAEFKLEFMKPNHDEDLMKEIERRTQAKEESIGIYLAIMNNYFNRLTHPISEKTKLAILSK</sequence>
<dbReference type="AlphaFoldDB" id="V5GA98"/>
<reference evidence="2" key="1">
    <citation type="submission" date="2013-07" db="EMBL/GenBank/DDBJ databases">
        <title>Midgut Transcriptome Profiling of Anoplphora glabripennis, a Lignocellulose Degrading, Wood-Boring Cerambycid.</title>
        <authorList>
            <person name="Scully E.D."/>
            <person name="Hoover K."/>
            <person name="Carlson J.E."/>
            <person name="Tien M."/>
            <person name="Geib S.M."/>
        </authorList>
    </citation>
    <scope>NUCLEOTIDE SEQUENCE</scope>
</reference>